<proteinExistence type="predicted"/>
<dbReference type="STRING" id="83765.SAMN05660284_00680"/>
<dbReference type="Gene3D" id="3.30.870.10">
    <property type="entry name" value="Endonuclease Chain A"/>
    <property type="match status" value="2"/>
</dbReference>
<evidence type="ECO:0000256" key="4">
    <source>
        <dbReference type="ARBA" id="ARBA00023098"/>
    </source>
</evidence>
<dbReference type="Proteomes" id="UP000242869">
    <property type="component" value="Unassembled WGS sequence"/>
</dbReference>
<evidence type="ECO:0000259" key="5">
    <source>
        <dbReference type="PROSITE" id="PS50035"/>
    </source>
</evidence>
<keyword evidence="2" id="KW-0677">Repeat</keyword>
<dbReference type="OrthoDB" id="8828485at2"/>
<dbReference type="GO" id="GO:0009395">
    <property type="term" value="P:phospholipid catabolic process"/>
    <property type="evidence" value="ECO:0007669"/>
    <property type="project" value="TreeGrafter"/>
</dbReference>
<dbReference type="InterPro" id="IPR015679">
    <property type="entry name" value="PLipase_D_fam"/>
</dbReference>
<dbReference type="AlphaFoldDB" id="A0A1I4WRQ6"/>
<dbReference type="PANTHER" id="PTHR18896">
    <property type="entry name" value="PHOSPHOLIPASE D"/>
    <property type="match status" value="1"/>
</dbReference>
<gene>
    <name evidence="6" type="ORF">SAMN05660284_00680</name>
</gene>
<protein>
    <submittedName>
        <fullName evidence="6">PLD-like domain-containing protein</fullName>
    </submittedName>
</protein>
<keyword evidence="3" id="KW-0378">Hydrolase</keyword>
<keyword evidence="7" id="KW-1185">Reference proteome</keyword>
<comment type="catalytic activity">
    <reaction evidence="1">
        <text>a 1,2-diacyl-sn-glycero-3-phosphocholine + H2O = a 1,2-diacyl-sn-glycero-3-phosphate + choline + H(+)</text>
        <dbReference type="Rhea" id="RHEA:14445"/>
        <dbReference type="ChEBI" id="CHEBI:15354"/>
        <dbReference type="ChEBI" id="CHEBI:15377"/>
        <dbReference type="ChEBI" id="CHEBI:15378"/>
        <dbReference type="ChEBI" id="CHEBI:57643"/>
        <dbReference type="ChEBI" id="CHEBI:58608"/>
        <dbReference type="EC" id="3.1.4.4"/>
    </reaction>
</comment>
<dbReference type="PANTHER" id="PTHR18896:SF76">
    <property type="entry name" value="PHOSPHOLIPASE"/>
    <property type="match status" value="1"/>
</dbReference>
<evidence type="ECO:0000256" key="3">
    <source>
        <dbReference type="ARBA" id="ARBA00022801"/>
    </source>
</evidence>
<dbReference type="EMBL" id="FOVE01000004">
    <property type="protein sequence ID" value="SFN15932.1"/>
    <property type="molecule type" value="Genomic_DNA"/>
</dbReference>
<name>A0A1I4WRQ6_9NEIS</name>
<evidence type="ECO:0000313" key="6">
    <source>
        <dbReference type="EMBL" id="SFN15932.1"/>
    </source>
</evidence>
<evidence type="ECO:0000256" key="2">
    <source>
        <dbReference type="ARBA" id="ARBA00022737"/>
    </source>
</evidence>
<dbReference type="Pfam" id="PF13091">
    <property type="entry name" value="PLDc_2"/>
    <property type="match status" value="1"/>
</dbReference>
<organism evidence="6 7">
    <name type="scientific">Formivibrio citricus</name>
    <dbReference type="NCBI Taxonomy" id="83765"/>
    <lineage>
        <taxon>Bacteria</taxon>
        <taxon>Pseudomonadati</taxon>
        <taxon>Pseudomonadota</taxon>
        <taxon>Betaproteobacteria</taxon>
        <taxon>Neisseriales</taxon>
        <taxon>Chitinibacteraceae</taxon>
        <taxon>Formivibrio</taxon>
    </lineage>
</organism>
<dbReference type="SUPFAM" id="SSF56024">
    <property type="entry name" value="Phospholipase D/nuclease"/>
    <property type="match status" value="2"/>
</dbReference>
<dbReference type="InterPro" id="IPR001736">
    <property type="entry name" value="PLipase_D/transphosphatidylase"/>
</dbReference>
<reference evidence="7" key="1">
    <citation type="submission" date="2016-10" db="EMBL/GenBank/DDBJ databases">
        <authorList>
            <person name="Varghese N."/>
            <person name="Submissions S."/>
        </authorList>
    </citation>
    <scope>NUCLEOTIDE SEQUENCE [LARGE SCALE GENOMIC DNA]</scope>
    <source>
        <strain evidence="7">DSM 6150</strain>
    </source>
</reference>
<accession>A0A1I4WRQ6</accession>
<sequence>MTEKKEKPKKSVAPVALGCTKQATGTAPWFVDRSEYNPLGCSFKPLVNGEETFREVYKAIEAAKKSVCIICWGFQPSMHFIRDGKRKYLMIGELLEKKAEKGVVVRVLSWALDVKTSLLGHPMNVTGIQQIGVKESNTPGRYGWMNRWQDRPAYEVDAQYDYDKEWYARYDEKGEYLDRLNKKIRANAGVKTSANLHFTSRGFSTEDRHYLDKKKHADAGLKNTTKALLTAFPSHHQKMVLVDYEDGNLATGFVMGHNMLDDYWDTDRHSYIRYHYTRGRNSKIGPRQDISSRVTGPVVGDLFNNFALAWKKETGESLPRPDFSQYPLRGDSGNCPVQAQILRTQPQYNTEDIKKSYLQAINNASTMIYIENQYFRWPPLADKIKAVAANLAAKGADPRRYDSLYLFVVTNASKEGVESGSVNTYRMLENLGRADTIPKVTRAERLEVLSKQLSQNESRAAGIGAALNSPEIDDPKLRQDWAQQQAALDAERARLKQQKRVLEDPKETIRMKKIPGLKVHVCSLVAPDTPAGTPWMDVYVHAKLMIVNDAFLTLGSANVNTRSMEVDSELNIALANPVITQALRRRLWSLHTGGEGAQDDMPKAFKAWADIIKKNKDRRSTGQAPEAPLVEFYYGSDKRTNTD</sequence>
<keyword evidence="4" id="KW-0443">Lipid metabolism</keyword>
<dbReference type="SMART" id="SM00155">
    <property type="entry name" value="PLDc"/>
    <property type="match status" value="2"/>
</dbReference>
<dbReference type="PROSITE" id="PS50035">
    <property type="entry name" value="PLD"/>
    <property type="match status" value="1"/>
</dbReference>
<dbReference type="RefSeq" id="WP_091191411.1">
    <property type="nucleotide sequence ID" value="NZ_FOVE01000004.1"/>
</dbReference>
<evidence type="ECO:0000256" key="1">
    <source>
        <dbReference type="ARBA" id="ARBA00000798"/>
    </source>
</evidence>
<dbReference type="GO" id="GO:0004630">
    <property type="term" value="F:phospholipase D activity"/>
    <property type="evidence" value="ECO:0007669"/>
    <property type="project" value="UniProtKB-EC"/>
</dbReference>
<feature type="domain" description="PLD phosphodiesterase" evidence="5">
    <location>
        <begin position="536"/>
        <end position="563"/>
    </location>
</feature>
<dbReference type="InterPro" id="IPR025202">
    <property type="entry name" value="PLD-like_dom"/>
</dbReference>
<evidence type="ECO:0000313" key="7">
    <source>
        <dbReference type="Proteomes" id="UP000242869"/>
    </source>
</evidence>